<keyword evidence="3 4" id="KW-0175">Coiled coil</keyword>
<keyword evidence="6" id="KW-1133">Transmembrane helix</keyword>
<feature type="coiled-coil region" evidence="4">
    <location>
        <begin position="124"/>
        <end position="158"/>
    </location>
</feature>
<evidence type="ECO:0000313" key="9">
    <source>
        <dbReference type="EMBL" id="ACX95631.1"/>
    </source>
</evidence>
<dbReference type="EMBL" id="CP001801">
    <property type="protein sequence ID" value="ACX95631.1"/>
    <property type="molecule type" value="Genomic_DNA"/>
</dbReference>
<dbReference type="InterPro" id="IPR058625">
    <property type="entry name" value="MdtA-like_BSH"/>
</dbReference>
<sequence length="428" mass="46177">MSATKPQPSAGTENARTPIFMQKSGGNRWKRWLLIVLAVAVLVAGYIQFKGKETNTPQYVTQPVQRGDLTVEVTATGTLAPTNQVDVGIEVSGTIKEVLVDYNDKVKVGQPLALLDPTKLEAQLRQSTAALDAARAKVQQAEATVQESKTQLARLKNVQKMSGGKVPSKLEFDKAQATYNRAKADLASAWASVVQSEAVQNANRTDLSKTVVRSPINGIVLNRNVEPGQTIAASFQAPVLFTLAEDLTQMELQVDVDEADVGQVHVGQPARFTVDAFPDRNFDAKVTQVRYGSQTVSGVVTYKTILKVDNRDLLLRPGMTATAHILVNEDKNALLVPNAALRFSPPVSTTTKSSGGLISNLMPRPPSSSQNSVQAATGKEQRVWVLKDGRPEPIDVMTQQTNGIMTAITEGALQPGTPLIVDMNEQTK</sequence>
<dbReference type="GO" id="GO:0022857">
    <property type="term" value="F:transmembrane transporter activity"/>
    <property type="evidence" value="ECO:0007669"/>
    <property type="project" value="InterPro"/>
</dbReference>
<evidence type="ECO:0000256" key="2">
    <source>
        <dbReference type="ARBA" id="ARBA00009477"/>
    </source>
</evidence>
<keyword evidence="6" id="KW-0812">Transmembrane</keyword>
<dbReference type="SUPFAM" id="SSF111369">
    <property type="entry name" value="HlyD-like secretion proteins"/>
    <property type="match status" value="1"/>
</dbReference>
<keyword evidence="6" id="KW-0472">Membrane</keyword>
<evidence type="ECO:0000259" key="7">
    <source>
        <dbReference type="Pfam" id="PF25917"/>
    </source>
</evidence>
<dbReference type="AlphaFoldDB" id="D0KYV8"/>
<dbReference type="PANTHER" id="PTHR32347">
    <property type="entry name" value="EFFLUX SYSTEM COMPONENT YKNX-RELATED"/>
    <property type="match status" value="1"/>
</dbReference>
<feature type="transmembrane region" description="Helical" evidence="6">
    <location>
        <begin position="32"/>
        <end position="49"/>
    </location>
</feature>
<dbReference type="Proteomes" id="UP000009102">
    <property type="component" value="Chromosome"/>
</dbReference>
<dbReference type="STRING" id="555778.Hneap_0782"/>
<dbReference type="GO" id="GO:0016020">
    <property type="term" value="C:membrane"/>
    <property type="evidence" value="ECO:0007669"/>
    <property type="project" value="InterPro"/>
</dbReference>
<dbReference type="PANTHER" id="PTHR32347:SF14">
    <property type="entry name" value="EFFLUX SYSTEM COMPONENT YKNX-RELATED"/>
    <property type="match status" value="1"/>
</dbReference>
<gene>
    <name evidence="9" type="ordered locus">Hneap_0782</name>
</gene>
<organism evidence="9 10">
    <name type="scientific">Halothiobacillus neapolitanus (strain ATCC 23641 / DSM 15147 / CIP 104769 / NCIMB 8539 / c2)</name>
    <name type="common">Thiobacillus neapolitanus</name>
    <dbReference type="NCBI Taxonomy" id="555778"/>
    <lineage>
        <taxon>Bacteria</taxon>
        <taxon>Pseudomonadati</taxon>
        <taxon>Pseudomonadota</taxon>
        <taxon>Gammaproteobacteria</taxon>
        <taxon>Chromatiales</taxon>
        <taxon>Halothiobacillaceae</taxon>
        <taxon>Halothiobacillus</taxon>
    </lineage>
</organism>
<comment type="subcellular location">
    <subcellularLocation>
        <location evidence="1">Cell envelope</location>
    </subcellularLocation>
</comment>
<feature type="domain" description="Multidrug resistance protein MdtA-like barrel-sandwich hybrid" evidence="7">
    <location>
        <begin position="83"/>
        <end position="240"/>
    </location>
</feature>
<feature type="compositionally biased region" description="Polar residues" evidence="5">
    <location>
        <begin position="347"/>
        <end position="357"/>
    </location>
</feature>
<dbReference type="InterPro" id="IPR050465">
    <property type="entry name" value="UPF0194_transport"/>
</dbReference>
<evidence type="ECO:0000256" key="4">
    <source>
        <dbReference type="SAM" id="Coils"/>
    </source>
</evidence>
<evidence type="ECO:0000256" key="6">
    <source>
        <dbReference type="SAM" id="Phobius"/>
    </source>
</evidence>
<dbReference type="FunFam" id="2.40.30.170:FF:000010">
    <property type="entry name" value="Efflux RND transporter periplasmic adaptor subunit"/>
    <property type="match status" value="1"/>
</dbReference>
<dbReference type="Pfam" id="PF25954">
    <property type="entry name" value="Beta-barrel_RND_2"/>
    <property type="match status" value="1"/>
</dbReference>
<evidence type="ECO:0000256" key="3">
    <source>
        <dbReference type="ARBA" id="ARBA00023054"/>
    </source>
</evidence>
<dbReference type="NCBIfam" id="TIGR01730">
    <property type="entry name" value="RND_mfp"/>
    <property type="match status" value="1"/>
</dbReference>
<dbReference type="Gene3D" id="2.40.50.100">
    <property type="match status" value="2"/>
</dbReference>
<dbReference type="InterPro" id="IPR006143">
    <property type="entry name" value="RND_pump_MFP"/>
</dbReference>
<evidence type="ECO:0000313" key="10">
    <source>
        <dbReference type="Proteomes" id="UP000009102"/>
    </source>
</evidence>
<proteinExistence type="inferred from homology"/>
<comment type="similarity">
    <text evidence="2">Belongs to the membrane fusion protein (MFP) (TC 8.A.1) family.</text>
</comment>
<dbReference type="Pfam" id="PF25917">
    <property type="entry name" value="BSH_RND"/>
    <property type="match status" value="1"/>
</dbReference>
<evidence type="ECO:0000259" key="8">
    <source>
        <dbReference type="Pfam" id="PF25954"/>
    </source>
</evidence>
<dbReference type="Gene3D" id="2.40.30.170">
    <property type="match status" value="1"/>
</dbReference>
<protein>
    <submittedName>
        <fullName evidence="9">Efflux transporter, RND family, MFP subunit</fullName>
    </submittedName>
</protein>
<dbReference type="RefSeq" id="WP_012823667.1">
    <property type="nucleotide sequence ID" value="NC_013422.1"/>
</dbReference>
<dbReference type="InterPro" id="IPR058792">
    <property type="entry name" value="Beta-barrel_RND_2"/>
</dbReference>
<accession>D0KYV8</accession>
<keyword evidence="10" id="KW-1185">Reference proteome</keyword>
<dbReference type="GO" id="GO:0030313">
    <property type="term" value="C:cell envelope"/>
    <property type="evidence" value="ECO:0007669"/>
    <property type="project" value="UniProtKB-SubCell"/>
</dbReference>
<evidence type="ECO:0000256" key="1">
    <source>
        <dbReference type="ARBA" id="ARBA00004196"/>
    </source>
</evidence>
<feature type="domain" description="CusB-like beta-barrel" evidence="8">
    <location>
        <begin position="252"/>
        <end position="325"/>
    </location>
</feature>
<feature type="region of interest" description="Disordered" evidence="5">
    <location>
        <begin position="347"/>
        <end position="379"/>
    </location>
</feature>
<name>D0KYV8_HALNC</name>
<reference evidence="9 10" key="1">
    <citation type="submission" date="2009-10" db="EMBL/GenBank/DDBJ databases">
        <title>Complete sequence of Halothiobacillus neapolitanus c2.</title>
        <authorList>
            <consortium name="US DOE Joint Genome Institute"/>
            <person name="Lucas S."/>
            <person name="Copeland A."/>
            <person name="Lapidus A."/>
            <person name="Glavina del Rio T."/>
            <person name="Tice H."/>
            <person name="Bruce D."/>
            <person name="Goodwin L."/>
            <person name="Pitluck S."/>
            <person name="Davenport K."/>
            <person name="Brettin T."/>
            <person name="Detter J.C."/>
            <person name="Han C."/>
            <person name="Tapia R."/>
            <person name="Larimer F."/>
            <person name="Land M."/>
            <person name="Hauser L."/>
            <person name="Kyrpides N."/>
            <person name="Mikhailova N."/>
            <person name="Kerfeld C."/>
            <person name="Cannon G."/>
            <person name="Heinhort S."/>
        </authorList>
    </citation>
    <scope>NUCLEOTIDE SEQUENCE [LARGE SCALE GENOMIC DNA]</scope>
    <source>
        <strain evidence="10">ATCC 23641 / c2</strain>
    </source>
</reference>
<dbReference type="eggNOG" id="COG0845">
    <property type="taxonomic scope" value="Bacteria"/>
</dbReference>
<evidence type="ECO:0000256" key="5">
    <source>
        <dbReference type="SAM" id="MobiDB-lite"/>
    </source>
</evidence>
<dbReference type="KEGG" id="hna:Hneap_0782"/>
<dbReference type="HOGENOM" id="CLU_018816_14_1_6"/>